<evidence type="ECO:0000256" key="11">
    <source>
        <dbReference type="SAM" id="SignalP"/>
    </source>
</evidence>
<keyword evidence="4" id="KW-0677">Repeat</keyword>
<evidence type="ECO:0000313" key="13">
    <source>
        <dbReference type="Proteomes" id="UP000249464"/>
    </source>
</evidence>
<evidence type="ECO:0000256" key="6">
    <source>
        <dbReference type="ARBA" id="ARBA00023157"/>
    </source>
</evidence>
<dbReference type="Gene3D" id="2.160.20.10">
    <property type="entry name" value="Single-stranded right-handed beta-helix, Pectin lyase-like"/>
    <property type="match status" value="1"/>
</dbReference>
<evidence type="ECO:0000256" key="8">
    <source>
        <dbReference type="ARBA" id="ARBA00023316"/>
    </source>
</evidence>
<keyword evidence="7 10" id="KW-0326">Glycosidase</keyword>
<evidence type="ECO:0000256" key="9">
    <source>
        <dbReference type="ARBA" id="ARBA00034074"/>
    </source>
</evidence>
<accession>A0A2X0LU25</accession>
<feature type="chain" id="PRO_5015908856" description="endo-polygalacturonase" evidence="11">
    <location>
        <begin position="21"/>
        <end position="376"/>
    </location>
</feature>
<keyword evidence="8" id="KW-0961">Cell wall biogenesis/degradation</keyword>
<dbReference type="EC" id="3.2.1.15" evidence="2"/>
<evidence type="ECO:0000256" key="1">
    <source>
        <dbReference type="ARBA" id="ARBA00008834"/>
    </source>
</evidence>
<dbReference type="Proteomes" id="UP000249464">
    <property type="component" value="Unassembled WGS sequence"/>
</dbReference>
<dbReference type="InterPro" id="IPR012334">
    <property type="entry name" value="Pectin_lyas_fold"/>
</dbReference>
<protein>
    <recommendedName>
        <fullName evidence="2">endo-polygalacturonase</fullName>
        <ecNumber evidence="2">3.2.1.15</ecNumber>
    </recommendedName>
</protein>
<evidence type="ECO:0000256" key="4">
    <source>
        <dbReference type="ARBA" id="ARBA00022737"/>
    </source>
</evidence>
<comment type="similarity">
    <text evidence="1 10">Belongs to the glycosyl hydrolase 28 family.</text>
</comment>
<keyword evidence="6" id="KW-1015">Disulfide bond</keyword>
<dbReference type="SUPFAM" id="SSF51126">
    <property type="entry name" value="Pectin lyase-like"/>
    <property type="match status" value="1"/>
</dbReference>
<reference evidence="12 13" key="1">
    <citation type="submission" date="2016-11" db="EMBL/GenBank/DDBJ databases">
        <authorList>
            <person name="Jaros S."/>
            <person name="Januszkiewicz K."/>
            <person name="Wedrychowicz H."/>
        </authorList>
    </citation>
    <scope>NUCLEOTIDE SEQUENCE [LARGE SCALE GENOMIC DNA]</scope>
</reference>
<dbReference type="GO" id="GO:0045490">
    <property type="term" value="P:pectin catabolic process"/>
    <property type="evidence" value="ECO:0007669"/>
    <property type="project" value="TreeGrafter"/>
</dbReference>
<dbReference type="InterPro" id="IPR006626">
    <property type="entry name" value="PbH1"/>
</dbReference>
<evidence type="ECO:0000256" key="10">
    <source>
        <dbReference type="RuleBase" id="RU361169"/>
    </source>
</evidence>
<dbReference type="GO" id="GO:0005576">
    <property type="term" value="C:extracellular region"/>
    <property type="evidence" value="ECO:0007669"/>
    <property type="project" value="TreeGrafter"/>
</dbReference>
<dbReference type="InterPro" id="IPR000743">
    <property type="entry name" value="Glyco_hydro_28"/>
</dbReference>
<proteinExistence type="inferred from homology"/>
<dbReference type="Pfam" id="PF00295">
    <property type="entry name" value="Glyco_hydro_28"/>
    <property type="match status" value="1"/>
</dbReference>
<evidence type="ECO:0000256" key="3">
    <source>
        <dbReference type="ARBA" id="ARBA00022729"/>
    </source>
</evidence>
<gene>
    <name evidence="12" type="primary">BQ5605_C010g06188</name>
    <name evidence="12" type="ORF">BQ5605_C010G06188</name>
</gene>
<evidence type="ECO:0000256" key="2">
    <source>
        <dbReference type="ARBA" id="ARBA00012736"/>
    </source>
</evidence>
<dbReference type="AlphaFoldDB" id="A0A2X0LU25"/>
<evidence type="ECO:0000256" key="7">
    <source>
        <dbReference type="ARBA" id="ARBA00023295"/>
    </source>
</evidence>
<evidence type="ECO:0000256" key="5">
    <source>
        <dbReference type="ARBA" id="ARBA00022801"/>
    </source>
</evidence>
<dbReference type="SMART" id="SM00710">
    <property type="entry name" value="PbH1"/>
    <property type="match status" value="7"/>
</dbReference>
<dbReference type="InterPro" id="IPR050434">
    <property type="entry name" value="Glycosyl_hydrlase_28"/>
</dbReference>
<keyword evidence="5 10" id="KW-0378">Hydrolase</keyword>
<name>A0A2X0LU25_9BASI</name>
<dbReference type="PANTHER" id="PTHR31884">
    <property type="entry name" value="POLYGALACTURONASE"/>
    <property type="match status" value="1"/>
</dbReference>
<organism evidence="12 13">
    <name type="scientific">Microbotryum silenes-dioicae</name>
    <dbReference type="NCBI Taxonomy" id="796604"/>
    <lineage>
        <taxon>Eukaryota</taxon>
        <taxon>Fungi</taxon>
        <taxon>Dikarya</taxon>
        <taxon>Basidiomycota</taxon>
        <taxon>Pucciniomycotina</taxon>
        <taxon>Microbotryomycetes</taxon>
        <taxon>Microbotryales</taxon>
        <taxon>Microbotryaceae</taxon>
        <taxon>Microbotryum</taxon>
    </lineage>
</organism>
<dbReference type="InterPro" id="IPR011050">
    <property type="entry name" value="Pectin_lyase_fold/virulence"/>
</dbReference>
<dbReference type="GO" id="GO:0004650">
    <property type="term" value="F:polygalacturonase activity"/>
    <property type="evidence" value="ECO:0007669"/>
    <property type="project" value="UniProtKB-EC"/>
</dbReference>
<keyword evidence="13" id="KW-1185">Reference proteome</keyword>
<dbReference type="EMBL" id="FQNC01000012">
    <property type="protein sequence ID" value="SGY14458.1"/>
    <property type="molecule type" value="Genomic_DNA"/>
</dbReference>
<dbReference type="PANTHER" id="PTHR31884:SF1">
    <property type="entry name" value="POLYGALACTURONASE"/>
    <property type="match status" value="1"/>
</dbReference>
<keyword evidence="3 11" id="KW-0732">Signal</keyword>
<feature type="signal peptide" evidence="11">
    <location>
        <begin position="1"/>
        <end position="20"/>
    </location>
</feature>
<dbReference type="GO" id="GO:0071555">
    <property type="term" value="P:cell wall organization"/>
    <property type="evidence" value="ECO:0007669"/>
    <property type="project" value="UniProtKB-KW"/>
</dbReference>
<evidence type="ECO:0000313" key="12">
    <source>
        <dbReference type="EMBL" id="SGY14458.1"/>
    </source>
</evidence>
<dbReference type="STRING" id="796604.A0A2X0LU25"/>
<comment type="catalytic activity">
    <reaction evidence="9">
        <text>(1,4-alpha-D-galacturonosyl)n+m + H2O = (1,4-alpha-D-galacturonosyl)n + (1,4-alpha-D-galacturonosyl)m.</text>
        <dbReference type="EC" id="3.2.1.15"/>
    </reaction>
</comment>
<sequence>MLCKLSLVLILASSFWVALATPPAACTIVSSTDIPKVQKCKVITIMAFIMPAGQTLMLDVQAGTTINQLGDIIFEHRGPWRGPLMSIYGDSITYNGNNKSLHCNGQMYWDNKGVLGTTKPGPALSLLITGTVSDLIIHNSPLNAVVVEATGKTLLSNILVNNTDGDSMGGHNTDGFNVVQNTRDLTISGCTVINQDDCISITSGQGITISQNNCKNGHGISIGSIKSNEHVSQVTISQNHVENSQQGYRIKTYSGATRGSVDNITFHGNTGTGLTHYGVVVEQDYTDSGPKGPSFATNGVLISNIRFVGPTTTLSMAGDKAQKVYVLCGVNSCIGDWDWSSLKFTGRGSLGSITRAPIRVGGFTEFSLRPSRVKTY</sequence>